<comment type="caution">
    <text evidence="1">The sequence shown here is derived from an EMBL/GenBank/DDBJ whole genome shotgun (WGS) entry which is preliminary data.</text>
</comment>
<protein>
    <submittedName>
        <fullName evidence="1">Uncharacterized protein</fullName>
    </submittedName>
</protein>
<dbReference type="PANTHER" id="PTHR47326">
    <property type="entry name" value="TRANSPOSABLE ELEMENT TC3 TRANSPOSASE-LIKE PROTEIN"/>
    <property type="match status" value="1"/>
</dbReference>
<evidence type="ECO:0000313" key="1">
    <source>
        <dbReference type="EMBL" id="KAF2904966.1"/>
    </source>
</evidence>
<gene>
    <name evidence="1" type="ORF">ILUMI_01209</name>
</gene>
<sequence length="127" mass="14211">MILFTDEACFTRKGVTNLHNEHVYAEENPHATRATHYRHEFSVNVWASTILLLVQCQVTNLGNGYQTYLHNALVVGNKNTTTESHCSGIQRDSWTAVKKCSNCVRLHVCLHREAPGPQASKEDMAGS</sequence>
<accession>A0A8K0GMG4</accession>
<proteinExistence type="predicted"/>
<dbReference type="OrthoDB" id="6622349at2759"/>
<organism evidence="1 2">
    <name type="scientific">Ignelater luminosus</name>
    <name type="common">Cucubano</name>
    <name type="synonym">Pyrophorus luminosus</name>
    <dbReference type="NCBI Taxonomy" id="2038154"/>
    <lineage>
        <taxon>Eukaryota</taxon>
        <taxon>Metazoa</taxon>
        <taxon>Ecdysozoa</taxon>
        <taxon>Arthropoda</taxon>
        <taxon>Hexapoda</taxon>
        <taxon>Insecta</taxon>
        <taxon>Pterygota</taxon>
        <taxon>Neoptera</taxon>
        <taxon>Endopterygota</taxon>
        <taxon>Coleoptera</taxon>
        <taxon>Polyphaga</taxon>
        <taxon>Elateriformia</taxon>
        <taxon>Elateroidea</taxon>
        <taxon>Elateridae</taxon>
        <taxon>Agrypninae</taxon>
        <taxon>Pyrophorini</taxon>
        <taxon>Ignelater</taxon>
    </lineage>
</organism>
<dbReference type="AlphaFoldDB" id="A0A8K0GMG4"/>
<dbReference type="EMBL" id="VTPC01000634">
    <property type="protein sequence ID" value="KAF2904966.1"/>
    <property type="molecule type" value="Genomic_DNA"/>
</dbReference>
<reference evidence="1" key="1">
    <citation type="submission" date="2019-08" db="EMBL/GenBank/DDBJ databases">
        <title>The genome of the North American firefly Photinus pyralis.</title>
        <authorList>
            <consortium name="Photinus pyralis genome working group"/>
            <person name="Fallon T.R."/>
            <person name="Sander Lower S.E."/>
            <person name="Weng J.-K."/>
        </authorList>
    </citation>
    <scope>NUCLEOTIDE SEQUENCE</scope>
    <source>
        <strain evidence="1">TRF0915ILg1</strain>
        <tissue evidence="1">Whole body</tissue>
    </source>
</reference>
<evidence type="ECO:0000313" key="2">
    <source>
        <dbReference type="Proteomes" id="UP000801492"/>
    </source>
</evidence>
<dbReference type="PANTHER" id="PTHR47326:SF1">
    <property type="entry name" value="HTH PSQ-TYPE DOMAIN-CONTAINING PROTEIN"/>
    <property type="match status" value="1"/>
</dbReference>
<keyword evidence="2" id="KW-1185">Reference proteome</keyword>
<name>A0A8K0GMG4_IGNLU</name>
<dbReference type="Proteomes" id="UP000801492">
    <property type="component" value="Unassembled WGS sequence"/>
</dbReference>